<feature type="non-terminal residue" evidence="1">
    <location>
        <position position="265"/>
    </location>
</feature>
<accession>X0VKF9</accession>
<comment type="caution">
    <text evidence="1">The sequence shown here is derived from an EMBL/GenBank/DDBJ whole genome shotgun (WGS) entry which is preliminary data.</text>
</comment>
<feature type="non-terminal residue" evidence="1">
    <location>
        <position position="1"/>
    </location>
</feature>
<dbReference type="Gene3D" id="2.60.120.200">
    <property type="match status" value="2"/>
</dbReference>
<evidence type="ECO:0000313" key="1">
    <source>
        <dbReference type="EMBL" id="GAG01031.1"/>
    </source>
</evidence>
<gene>
    <name evidence="1" type="ORF">S01H1_43600</name>
</gene>
<reference evidence="1" key="1">
    <citation type="journal article" date="2014" name="Front. Microbiol.">
        <title>High frequency of phylogenetically diverse reductive dehalogenase-homologous genes in deep subseafloor sedimentary metagenomes.</title>
        <authorList>
            <person name="Kawai M."/>
            <person name="Futagami T."/>
            <person name="Toyoda A."/>
            <person name="Takaki Y."/>
            <person name="Nishi S."/>
            <person name="Hori S."/>
            <person name="Arai W."/>
            <person name="Tsubouchi T."/>
            <person name="Morono Y."/>
            <person name="Uchiyama I."/>
            <person name="Ito T."/>
            <person name="Fujiyama A."/>
            <person name="Inagaki F."/>
            <person name="Takami H."/>
        </authorList>
    </citation>
    <scope>NUCLEOTIDE SEQUENCE</scope>
    <source>
        <strain evidence="1">Expedition CK06-06</strain>
    </source>
</reference>
<name>X0VKF9_9ZZZZ</name>
<dbReference type="SUPFAM" id="SSF49899">
    <property type="entry name" value="Concanavalin A-like lectins/glucanases"/>
    <property type="match status" value="2"/>
</dbReference>
<dbReference type="AlphaFoldDB" id="X0VKF9"/>
<dbReference type="InterPro" id="IPR013320">
    <property type="entry name" value="ConA-like_dom_sf"/>
</dbReference>
<sequence length="265" mass="28569">THNTATNVLTNDVWQHVVVTWDTTSDNYKLYVNNSLITPDDTSTVGDPSGIDKILIGDTAAGTRPFNGIIDEVRVYDRVLSADEIGELYRAGARKLITNAPITNKQTGGLVGHWTFNGGDMDWGSNTAYDRSGEGNNGIITNMSTTTSVTGGISGQALEFDGVDDYVSVGDDSSLDFGTNNFGISGWFKTAGSYTGVIYAKGDGDANDNTLQVYTRTSDPYLRIYTESGGTPSQTASMSQNVHDNLWHHFVAQRLGTAHQIYIDG</sequence>
<evidence type="ECO:0008006" key="2">
    <source>
        <dbReference type="Google" id="ProtNLM"/>
    </source>
</evidence>
<dbReference type="EMBL" id="BARS01027778">
    <property type="protein sequence ID" value="GAG01031.1"/>
    <property type="molecule type" value="Genomic_DNA"/>
</dbReference>
<dbReference type="Pfam" id="PF13385">
    <property type="entry name" value="Laminin_G_3"/>
    <property type="match status" value="2"/>
</dbReference>
<organism evidence="1">
    <name type="scientific">marine sediment metagenome</name>
    <dbReference type="NCBI Taxonomy" id="412755"/>
    <lineage>
        <taxon>unclassified sequences</taxon>
        <taxon>metagenomes</taxon>
        <taxon>ecological metagenomes</taxon>
    </lineage>
</organism>
<proteinExistence type="predicted"/>
<protein>
    <recommendedName>
        <fullName evidence="2">LamG-like jellyroll fold domain-containing protein</fullName>
    </recommendedName>
</protein>